<keyword evidence="3" id="KW-1185">Reference proteome</keyword>
<dbReference type="PaxDb" id="3880-AES85817"/>
<evidence type="ECO:0000313" key="3">
    <source>
        <dbReference type="Proteomes" id="UP000002051"/>
    </source>
</evidence>
<dbReference type="Proteomes" id="UP000002051">
    <property type="component" value="Chromosome 8"/>
</dbReference>
<dbReference type="AlphaFoldDB" id="G8A2X9"/>
<protein>
    <submittedName>
        <fullName evidence="1 2">Uncharacterized protein</fullName>
    </submittedName>
</protein>
<dbReference type="HOGENOM" id="CLU_2149620_0_0_1"/>
<dbReference type="EMBL" id="CM001224">
    <property type="protein sequence ID" value="KEH18653.1"/>
    <property type="molecule type" value="Genomic_DNA"/>
</dbReference>
<evidence type="ECO:0000313" key="1">
    <source>
        <dbReference type="EMBL" id="KEH18653.1"/>
    </source>
</evidence>
<organism evidence="2">
    <name type="scientific">Medicago truncatula</name>
    <name type="common">Barrel medic</name>
    <name type="synonym">Medicago tribuloides</name>
    <dbReference type="NCBI Taxonomy" id="3880"/>
    <lineage>
        <taxon>Eukaryota</taxon>
        <taxon>Viridiplantae</taxon>
        <taxon>Streptophyta</taxon>
        <taxon>Embryophyta</taxon>
        <taxon>Tracheophyta</taxon>
        <taxon>Spermatophyta</taxon>
        <taxon>Magnoliopsida</taxon>
        <taxon>eudicotyledons</taxon>
        <taxon>Gunneridae</taxon>
        <taxon>Pentapetalae</taxon>
        <taxon>rosids</taxon>
        <taxon>fabids</taxon>
        <taxon>Fabales</taxon>
        <taxon>Fabaceae</taxon>
        <taxon>Papilionoideae</taxon>
        <taxon>50 kb inversion clade</taxon>
        <taxon>NPAAA clade</taxon>
        <taxon>Hologalegina</taxon>
        <taxon>IRL clade</taxon>
        <taxon>Trifolieae</taxon>
        <taxon>Medicago</taxon>
    </lineage>
</organism>
<dbReference type="STRING" id="3880.G8A2X9"/>
<reference evidence="1 3" key="2">
    <citation type="journal article" date="2014" name="BMC Genomics">
        <title>An improved genome release (version Mt4.0) for the model legume Medicago truncatula.</title>
        <authorList>
            <person name="Tang H."/>
            <person name="Krishnakumar V."/>
            <person name="Bidwell S."/>
            <person name="Rosen B."/>
            <person name="Chan A."/>
            <person name="Zhou S."/>
            <person name="Gentzbittel L."/>
            <person name="Childs K.L."/>
            <person name="Yandell M."/>
            <person name="Gundlach H."/>
            <person name="Mayer K.F."/>
            <person name="Schwartz D.C."/>
            <person name="Town C.D."/>
        </authorList>
    </citation>
    <scope>GENOME REANNOTATION</scope>
    <source>
        <strain evidence="1">A17</strain>
        <strain evidence="2 3">cv. Jemalong A17</strain>
    </source>
</reference>
<reference evidence="2" key="3">
    <citation type="submission" date="2015-04" db="UniProtKB">
        <authorList>
            <consortium name="EnsemblPlants"/>
        </authorList>
    </citation>
    <scope>IDENTIFICATION</scope>
    <source>
        <strain evidence="2">cv. Jemalong A17</strain>
    </source>
</reference>
<proteinExistence type="predicted"/>
<gene>
    <name evidence="1" type="ordered locus">MTR_8g027670</name>
</gene>
<reference evidence="1 3" key="1">
    <citation type="journal article" date="2011" name="Nature">
        <title>The Medicago genome provides insight into the evolution of rhizobial symbioses.</title>
        <authorList>
            <person name="Young N.D."/>
            <person name="Debelle F."/>
            <person name="Oldroyd G.E."/>
            <person name="Geurts R."/>
            <person name="Cannon S.B."/>
            <person name="Udvardi M.K."/>
            <person name="Benedito V.A."/>
            <person name="Mayer K.F."/>
            <person name="Gouzy J."/>
            <person name="Schoof H."/>
            <person name="Van de Peer Y."/>
            <person name="Proost S."/>
            <person name="Cook D.R."/>
            <person name="Meyers B.C."/>
            <person name="Spannagl M."/>
            <person name="Cheung F."/>
            <person name="De Mita S."/>
            <person name="Krishnakumar V."/>
            <person name="Gundlach H."/>
            <person name="Zhou S."/>
            <person name="Mudge J."/>
            <person name="Bharti A.K."/>
            <person name="Murray J.D."/>
            <person name="Naoumkina M.A."/>
            <person name="Rosen B."/>
            <person name="Silverstein K.A."/>
            <person name="Tang H."/>
            <person name="Rombauts S."/>
            <person name="Zhao P.X."/>
            <person name="Zhou P."/>
            <person name="Barbe V."/>
            <person name="Bardou P."/>
            <person name="Bechner M."/>
            <person name="Bellec A."/>
            <person name="Berger A."/>
            <person name="Berges H."/>
            <person name="Bidwell S."/>
            <person name="Bisseling T."/>
            <person name="Choisne N."/>
            <person name="Couloux A."/>
            <person name="Denny R."/>
            <person name="Deshpande S."/>
            <person name="Dai X."/>
            <person name="Doyle J.J."/>
            <person name="Dudez A.M."/>
            <person name="Farmer A.D."/>
            <person name="Fouteau S."/>
            <person name="Franken C."/>
            <person name="Gibelin C."/>
            <person name="Gish J."/>
            <person name="Goldstein S."/>
            <person name="Gonzalez A.J."/>
            <person name="Green P.J."/>
            <person name="Hallab A."/>
            <person name="Hartog M."/>
            <person name="Hua A."/>
            <person name="Humphray S.J."/>
            <person name="Jeong D.H."/>
            <person name="Jing Y."/>
            <person name="Jocker A."/>
            <person name="Kenton S.M."/>
            <person name="Kim D.J."/>
            <person name="Klee K."/>
            <person name="Lai H."/>
            <person name="Lang C."/>
            <person name="Lin S."/>
            <person name="Macmil S.L."/>
            <person name="Magdelenat G."/>
            <person name="Matthews L."/>
            <person name="McCorrison J."/>
            <person name="Monaghan E.L."/>
            <person name="Mun J.H."/>
            <person name="Najar F.Z."/>
            <person name="Nicholson C."/>
            <person name="Noirot C."/>
            <person name="O'Bleness M."/>
            <person name="Paule C.R."/>
            <person name="Poulain J."/>
            <person name="Prion F."/>
            <person name="Qin B."/>
            <person name="Qu C."/>
            <person name="Retzel E.F."/>
            <person name="Riddle C."/>
            <person name="Sallet E."/>
            <person name="Samain S."/>
            <person name="Samson N."/>
            <person name="Sanders I."/>
            <person name="Saurat O."/>
            <person name="Scarpelli C."/>
            <person name="Schiex T."/>
            <person name="Segurens B."/>
            <person name="Severin A.J."/>
            <person name="Sherrier D.J."/>
            <person name="Shi R."/>
            <person name="Sims S."/>
            <person name="Singer S.R."/>
            <person name="Sinharoy S."/>
            <person name="Sterck L."/>
            <person name="Viollet A."/>
            <person name="Wang B.B."/>
            <person name="Wang K."/>
            <person name="Wang M."/>
            <person name="Wang X."/>
            <person name="Warfsmann J."/>
            <person name="Weissenbach J."/>
            <person name="White D.D."/>
            <person name="White J.D."/>
            <person name="Wiley G.B."/>
            <person name="Wincker P."/>
            <person name="Xing Y."/>
            <person name="Yang L."/>
            <person name="Yao Z."/>
            <person name="Ying F."/>
            <person name="Zhai J."/>
            <person name="Zhou L."/>
            <person name="Zuber A."/>
            <person name="Denarie J."/>
            <person name="Dixon R.A."/>
            <person name="May G.D."/>
            <person name="Schwartz D.C."/>
            <person name="Rogers J."/>
            <person name="Quetier F."/>
            <person name="Town C.D."/>
            <person name="Roe B.A."/>
        </authorList>
    </citation>
    <scope>NUCLEOTIDE SEQUENCE [LARGE SCALE GENOMIC DNA]</scope>
    <source>
        <strain evidence="1">A17</strain>
        <strain evidence="2 3">cv. Jemalong A17</strain>
    </source>
</reference>
<name>G8A2X9_MEDTR</name>
<sequence>MVETLTQIATWITPTKLKKFHSQMILVAITGPLNFTRKNTSIITRSSSYNFSKSSFDHNYYSFIVFFNVESSSSKTIQELRITDTNVGEKQMIYVANPIPIKRFDVNVTPNK</sequence>
<accession>G8A2X9</accession>
<dbReference type="Gene3D" id="2.60.40.2310">
    <property type="match status" value="1"/>
</dbReference>
<dbReference type="EnsemblPlants" id="KEH18653">
    <property type="protein sequence ID" value="KEH18653"/>
    <property type="gene ID" value="MTR_8g027670"/>
</dbReference>
<evidence type="ECO:0000313" key="2">
    <source>
        <dbReference type="EnsemblPlants" id="KEH18653"/>
    </source>
</evidence>